<dbReference type="InterPro" id="IPR013783">
    <property type="entry name" value="Ig-like_fold"/>
</dbReference>
<evidence type="ECO:0008006" key="3">
    <source>
        <dbReference type="Google" id="ProtNLM"/>
    </source>
</evidence>
<evidence type="ECO:0000313" key="1">
    <source>
        <dbReference type="EMBL" id="KAK7079148.1"/>
    </source>
</evidence>
<comment type="caution">
    <text evidence="1">The sequence shown here is derived from an EMBL/GenBank/DDBJ whole genome shotgun (WGS) entry which is preliminary data.</text>
</comment>
<dbReference type="PANTHER" id="PTHR23279:SF46">
    <property type="entry name" value="DEFECTIVE PROBOSCIS EXTENSION RESPONSE 10, ISOFORM A-RELATED"/>
    <property type="match status" value="1"/>
</dbReference>
<dbReference type="SUPFAM" id="SSF48726">
    <property type="entry name" value="Immunoglobulin"/>
    <property type="match status" value="1"/>
</dbReference>
<evidence type="ECO:0000313" key="2">
    <source>
        <dbReference type="Proteomes" id="UP001381693"/>
    </source>
</evidence>
<keyword evidence="2" id="KW-1185">Reference proteome</keyword>
<dbReference type="EMBL" id="JAXCGZ010007575">
    <property type="protein sequence ID" value="KAK7079148.1"/>
    <property type="molecule type" value="Genomic_DNA"/>
</dbReference>
<dbReference type="GO" id="GO:0050808">
    <property type="term" value="P:synapse organization"/>
    <property type="evidence" value="ECO:0007669"/>
    <property type="project" value="TreeGrafter"/>
</dbReference>
<feature type="non-terminal residue" evidence="1">
    <location>
        <position position="1"/>
    </location>
</feature>
<gene>
    <name evidence="1" type="ORF">SK128_008968</name>
</gene>
<protein>
    <recommendedName>
        <fullName evidence="3">Ig-like domain-containing protein</fullName>
    </recommendedName>
</protein>
<dbReference type="InterPro" id="IPR036179">
    <property type="entry name" value="Ig-like_dom_sf"/>
</dbReference>
<feature type="non-terminal residue" evidence="1">
    <location>
        <position position="81"/>
    </location>
</feature>
<reference evidence="1 2" key="1">
    <citation type="submission" date="2023-11" db="EMBL/GenBank/DDBJ databases">
        <title>Halocaridina rubra genome assembly.</title>
        <authorList>
            <person name="Smith C."/>
        </authorList>
    </citation>
    <scope>NUCLEOTIDE SEQUENCE [LARGE SCALE GENOMIC DNA]</scope>
    <source>
        <strain evidence="1">EP-1</strain>
        <tissue evidence="1">Whole</tissue>
    </source>
</reference>
<dbReference type="Gene3D" id="2.60.40.10">
    <property type="entry name" value="Immunoglobulins"/>
    <property type="match status" value="1"/>
</dbReference>
<dbReference type="Proteomes" id="UP001381693">
    <property type="component" value="Unassembled WGS sequence"/>
</dbReference>
<dbReference type="PANTHER" id="PTHR23279">
    <property type="entry name" value="DEFECTIVE PROBOSCIS EXTENSION RESPONSE DPR -RELATED"/>
    <property type="match status" value="1"/>
</dbReference>
<sequence>IVRAKRRSSFLEWKELTDLPEIEHPTFLNTPSIVVAKMRDSAFLPCSVANLGDKSVTWMRKRDLHILTAGILTYSADERFK</sequence>
<dbReference type="GO" id="GO:0032589">
    <property type="term" value="C:neuron projection membrane"/>
    <property type="evidence" value="ECO:0007669"/>
    <property type="project" value="TreeGrafter"/>
</dbReference>
<dbReference type="AlphaFoldDB" id="A0AAN9A955"/>
<accession>A0AAN9A955</accession>
<proteinExistence type="predicted"/>
<dbReference type="InterPro" id="IPR037448">
    <property type="entry name" value="Zig-8"/>
</dbReference>
<name>A0AAN9A955_HALRR</name>
<organism evidence="1 2">
    <name type="scientific">Halocaridina rubra</name>
    <name type="common">Hawaiian red shrimp</name>
    <dbReference type="NCBI Taxonomy" id="373956"/>
    <lineage>
        <taxon>Eukaryota</taxon>
        <taxon>Metazoa</taxon>
        <taxon>Ecdysozoa</taxon>
        <taxon>Arthropoda</taxon>
        <taxon>Crustacea</taxon>
        <taxon>Multicrustacea</taxon>
        <taxon>Malacostraca</taxon>
        <taxon>Eumalacostraca</taxon>
        <taxon>Eucarida</taxon>
        <taxon>Decapoda</taxon>
        <taxon>Pleocyemata</taxon>
        <taxon>Caridea</taxon>
        <taxon>Atyoidea</taxon>
        <taxon>Atyidae</taxon>
        <taxon>Halocaridina</taxon>
    </lineage>
</organism>